<keyword evidence="3" id="KW-1185">Reference proteome</keyword>
<organism evidence="2 3">
    <name type="scientific">Kwoniella shivajii</name>
    <dbReference type="NCBI Taxonomy" id="564305"/>
    <lineage>
        <taxon>Eukaryota</taxon>
        <taxon>Fungi</taxon>
        <taxon>Dikarya</taxon>
        <taxon>Basidiomycota</taxon>
        <taxon>Agaricomycotina</taxon>
        <taxon>Tremellomycetes</taxon>
        <taxon>Tremellales</taxon>
        <taxon>Cryptococcaceae</taxon>
        <taxon>Kwoniella</taxon>
    </lineage>
</organism>
<dbReference type="GeneID" id="87958211"/>
<dbReference type="Proteomes" id="UP001329825">
    <property type="component" value="Chromosome 8"/>
</dbReference>
<name>A0ABZ1D4X5_9TREE</name>
<accession>A0ABZ1D4X5</accession>
<dbReference type="RefSeq" id="XP_062793837.1">
    <property type="nucleotide sequence ID" value="XM_062937786.1"/>
</dbReference>
<evidence type="ECO:0000256" key="1">
    <source>
        <dbReference type="SAM" id="MobiDB-lite"/>
    </source>
</evidence>
<reference evidence="2 3" key="1">
    <citation type="submission" date="2024-01" db="EMBL/GenBank/DDBJ databases">
        <title>Comparative genomics of Cryptococcus and Kwoniella reveals pathogenesis evolution and contrasting modes of karyotype evolution via chromosome fusion or intercentromeric recombination.</title>
        <authorList>
            <person name="Coelho M.A."/>
            <person name="David-Palma M."/>
            <person name="Shea T."/>
            <person name="Bowers K."/>
            <person name="McGinley-Smith S."/>
            <person name="Mohammad A.W."/>
            <person name="Gnirke A."/>
            <person name="Yurkov A.M."/>
            <person name="Nowrousian M."/>
            <person name="Sun S."/>
            <person name="Cuomo C.A."/>
            <person name="Heitman J."/>
        </authorList>
    </citation>
    <scope>NUCLEOTIDE SEQUENCE [LARGE SCALE GENOMIC DNA]</scope>
    <source>
        <strain evidence="2">CBS 11374</strain>
    </source>
</reference>
<proteinExistence type="predicted"/>
<protein>
    <submittedName>
        <fullName evidence="2">Uncharacterized protein</fullName>
    </submittedName>
</protein>
<evidence type="ECO:0000313" key="3">
    <source>
        <dbReference type="Proteomes" id="UP001329825"/>
    </source>
</evidence>
<evidence type="ECO:0000313" key="2">
    <source>
        <dbReference type="EMBL" id="WRT69098.1"/>
    </source>
</evidence>
<dbReference type="EMBL" id="CP141888">
    <property type="protein sequence ID" value="WRT69098.1"/>
    <property type="molecule type" value="Genomic_DNA"/>
</dbReference>
<sequence>MDEILAPVAGPSDEHIPRSGIPKIENEDENERYAIIGSDLSTRLKYMTNQITLNDLYMMIPIPSSILVRSFRNPLKAKSTPDRENNEVRLCTPRYLTLMSTDHDAPS</sequence>
<gene>
    <name evidence="2" type="ORF">IL334_006081</name>
</gene>
<feature type="region of interest" description="Disordered" evidence="1">
    <location>
        <begin position="1"/>
        <end position="24"/>
    </location>
</feature>